<evidence type="ECO:0000313" key="3">
    <source>
        <dbReference type="Proteomes" id="UP001157355"/>
    </source>
</evidence>
<dbReference type="InterPro" id="IPR010982">
    <property type="entry name" value="Lambda_DNA-bd_dom_sf"/>
</dbReference>
<reference evidence="2 3" key="1">
    <citation type="journal article" date="2014" name="Int. J. Syst. Evol. Microbiol.">
        <title>Complete genome sequence of Corynebacterium casei LMG S-19264T (=DSM 44701T), isolated from a smear-ripened cheese.</title>
        <authorList>
            <consortium name="US DOE Joint Genome Institute (JGI-PGF)"/>
            <person name="Walter F."/>
            <person name="Albersmeier A."/>
            <person name="Kalinowski J."/>
            <person name="Ruckert C."/>
        </authorList>
    </citation>
    <scope>NUCLEOTIDE SEQUENCE [LARGE SCALE GENOMIC DNA]</scope>
    <source>
        <strain evidence="2 3">NBRC 111766</strain>
    </source>
</reference>
<evidence type="ECO:0000256" key="1">
    <source>
        <dbReference type="SAM" id="MobiDB-lite"/>
    </source>
</evidence>
<dbReference type="SUPFAM" id="SSF47413">
    <property type="entry name" value="lambda repressor-like DNA-binding domains"/>
    <property type="match status" value="1"/>
</dbReference>
<dbReference type="Gene3D" id="1.10.260.40">
    <property type="entry name" value="lambda repressor-like DNA-binding domains"/>
    <property type="match status" value="1"/>
</dbReference>
<feature type="region of interest" description="Disordered" evidence="1">
    <location>
        <begin position="67"/>
        <end position="94"/>
    </location>
</feature>
<dbReference type="AlphaFoldDB" id="A0AA37X1W6"/>
<evidence type="ECO:0000313" key="2">
    <source>
        <dbReference type="EMBL" id="GLS88097.1"/>
    </source>
</evidence>
<keyword evidence="3" id="KW-1185">Reference proteome</keyword>
<comment type="caution">
    <text evidence="2">The sequence shown here is derived from an EMBL/GenBank/DDBJ whole genome shotgun (WGS) entry which is preliminary data.</text>
</comment>
<gene>
    <name evidence="2" type="ORF">GCM10010873_30710</name>
</gene>
<sequence length="149" mass="16139">MGGFSRAGEVPIGIQRQGEMREMMLGAASAFGIGPEVAALMEDRHDSRLQDWPLSRLLSRSREISGLSKTEVARRGGPSRTVVKTLENPTDADRLRNPPVSLLVKLSEGYGLPLALVLNAAMVEAKLLPEPGSFGGQPVRIRKRKIKPA</sequence>
<dbReference type="GO" id="GO:0003677">
    <property type="term" value="F:DNA binding"/>
    <property type="evidence" value="ECO:0007669"/>
    <property type="project" value="InterPro"/>
</dbReference>
<accession>A0AA37X1W6</accession>
<dbReference type="Proteomes" id="UP001157355">
    <property type="component" value="Unassembled WGS sequence"/>
</dbReference>
<dbReference type="EMBL" id="BSPP01000011">
    <property type="protein sequence ID" value="GLS88097.1"/>
    <property type="molecule type" value="Genomic_DNA"/>
</dbReference>
<organism evidence="2 3">
    <name type="scientific">Cypionkella aquatica</name>
    <dbReference type="NCBI Taxonomy" id="1756042"/>
    <lineage>
        <taxon>Bacteria</taxon>
        <taxon>Pseudomonadati</taxon>
        <taxon>Pseudomonadota</taxon>
        <taxon>Alphaproteobacteria</taxon>
        <taxon>Rhodobacterales</taxon>
        <taxon>Paracoccaceae</taxon>
        <taxon>Cypionkella</taxon>
    </lineage>
</organism>
<protein>
    <submittedName>
        <fullName evidence="2">Uncharacterized protein</fullName>
    </submittedName>
</protein>
<proteinExistence type="predicted"/>
<name>A0AA37X1W6_9RHOB</name>